<dbReference type="PANTHER" id="PTHR40051">
    <property type="entry name" value="IG HYPOTHETICAL 15966"/>
    <property type="match status" value="1"/>
</dbReference>
<evidence type="ECO:0000313" key="2">
    <source>
        <dbReference type="Proteomes" id="UP000277108"/>
    </source>
</evidence>
<keyword evidence="2" id="KW-1185">Reference proteome</keyword>
<dbReference type="EMBL" id="RKRK01000004">
    <property type="protein sequence ID" value="RPF55195.1"/>
    <property type="molecule type" value="Genomic_DNA"/>
</dbReference>
<gene>
    <name evidence="1" type="ORF">EDD62_1520</name>
</gene>
<dbReference type="AlphaFoldDB" id="A0A3N5C9F6"/>
<organism evidence="1 2">
    <name type="scientific">Abyssicoccus albus</name>
    <dbReference type="NCBI Taxonomy" id="1817405"/>
    <lineage>
        <taxon>Bacteria</taxon>
        <taxon>Bacillati</taxon>
        <taxon>Bacillota</taxon>
        <taxon>Bacilli</taxon>
        <taxon>Bacillales</taxon>
        <taxon>Abyssicoccaceae</taxon>
    </lineage>
</organism>
<dbReference type="RefSeq" id="WP_123808239.1">
    <property type="nucleotide sequence ID" value="NZ_RKRK01000004.1"/>
</dbReference>
<proteinExistence type="predicted"/>
<dbReference type="InterPro" id="IPR014962">
    <property type="entry name" value="YolD"/>
</dbReference>
<sequence>MNHLDYRMLPIHQLNSNIPKGRKMIKWAPFATMPELFKSLKHTQYEQTKKPRPILTDDRLNIINQQLDEAIRTTSYIALQYYHDGFIHYTEMYIESIDRFAEFIIGRQFNHDEVSFVPFIDVVSIDVLPAPD</sequence>
<comment type="caution">
    <text evidence="1">The sequence shown here is derived from an EMBL/GenBank/DDBJ whole genome shotgun (WGS) entry which is preliminary data.</text>
</comment>
<accession>A0A3N5C9F6</accession>
<protein>
    <submittedName>
        <fullName evidence="1">YolD-like protein</fullName>
    </submittedName>
</protein>
<dbReference type="Proteomes" id="UP000277108">
    <property type="component" value="Unassembled WGS sequence"/>
</dbReference>
<evidence type="ECO:0000313" key="1">
    <source>
        <dbReference type="EMBL" id="RPF55195.1"/>
    </source>
</evidence>
<dbReference type="PANTHER" id="PTHR40051:SF1">
    <property type="entry name" value="YOLD-LIKE FAMILY PROTEIN"/>
    <property type="match status" value="1"/>
</dbReference>
<name>A0A3N5C9F6_9BACL</name>
<reference evidence="1 2" key="1">
    <citation type="submission" date="2018-11" db="EMBL/GenBank/DDBJ databases">
        <title>Genomic Encyclopedia of Type Strains, Phase IV (KMG-IV): sequencing the most valuable type-strain genomes for metagenomic binning, comparative biology and taxonomic classification.</title>
        <authorList>
            <person name="Goeker M."/>
        </authorList>
    </citation>
    <scope>NUCLEOTIDE SEQUENCE [LARGE SCALE GENOMIC DNA]</scope>
    <source>
        <strain evidence="1 2">DSM 29158</strain>
    </source>
</reference>
<dbReference type="Pfam" id="PF08863">
    <property type="entry name" value="YolD"/>
    <property type="match status" value="1"/>
</dbReference>
<dbReference type="OrthoDB" id="2390144at2"/>